<comment type="function">
    <text evidence="9">Facilitates transcription termination by a mechanism that involves Rho binding to the nascent RNA, activation of Rho's RNA-dependent ATPase activity, and release of the mRNA from the DNA template.</text>
</comment>
<keyword evidence="1 9" id="KW-0806">Transcription termination</keyword>
<accession>A0ABW0A976</accession>
<dbReference type="SUPFAM" id="SSF68912">
    <property type="entry name" value="Rho N-terminal domain-like"/>
    <property type="match status" value="1"/>
</dbReference>
<feature type="compositionally biased region" description="Basic and acidic residues" evidence="12">
    <location>
        <begin position="165"/>
        <end position="187"/>
    </location>
</feature>
<dbReference type="NCBIfam" id="TIGR00767">
    <property type="entry name" value="rho"/>
    <property type="match status" value="1"/>
</dbReference>
<evidence type="ECO:0000313" key="14">
    <source>
        <dbReference type="EMBL" id="MFC5150325.1"/>
    </source>
</evidence>
<feature type="binding site" evidence="9">
    <location>
        <begin position="434"/>
        <end position="439"/>
    </location>
    <ligand>
        <name>ATP</name>
        <dbReference type="ChEBI" id="CHEBI:30616"/>
    </ligand>
</feature>
<evidence type="ECO:0000256" key="10">
    <source>
        <dbReference type="NCBIfam" id="TIGR00767"/>
    </source>
</evidence>
<feature type="compositionally biased region" description="Low complexity" evidence="12">
    <location>
        <begin position="249"/>
        <end position="273"/>
    </location>
</feature>
<dbReference type="InterPro" id="IPR041703">
    <property type="entry name" value="Rho_factor_ATP-bd"/>
</dbReference>
<dbReference type="SMART" id="SM00959">
    <property type="entry name" value="Rho_N"/>
    <property type="match status" value="1"/>
</dbReference>
<dbReference type="InterPro" id="IPR000194">
    <property type="entry name" value="ATPase_F1/V1/A1_a/bsu_nucl-bd"/>
</dbReference>
<evidence type="ECO:0000256" key="6">
    <source>
        <dbReference type="ARBA" id="ARBA00022884"/>
    </source>
</evidence>
<dbReference type="SUPFAM" id="SSF52540">
    <property type="entry name" value="P-loop containing nucleoside triphosphate hydrolases"/>
    <property type="match status" value="1"/>
</dbReference>
<dbReference type="InterPro" id="IPR004665">
    <property type="entry name" value="Term_rho"/>
</dbReference>
<keyword evidence="15" id="KW-1185">Reference proteome</keyword>
<name>A0ABW0A976_9ACTN</name>
<evidence type="ECO:0000256" key="12">
    <source>
        <dbReference type="SAM" id="MobiDB-lite"/>
    </source>
</evidence>
<evidence type="ECO:0000313" key="15">
    <source>
        <dbReference type="Proteomes" id="UP001596160"/>
    </source>
</evidence>
<dbReference type="Pfam" id="PF07497">
    <property type="entry name" value="Rho_RNA_bind"/>
    <property type="match status" value="1"/>
</dbReference>
<dbReference type="InterPro" id="IPR011112">
    <property type="entry name" value="Rho-like_N"/>
</dbReference>
<evidence type="ECO:0000256" key="8">
    <source>
        <dbReference type="ARBA" id="ARBA00023163"/>
    </source>
</evidence>
<comment type="caution">
    <text evidence="14">The sequence shown here is derived from an EMBL/GenBank/DDBJ whole genome shotgun (WGS) entry which is preliminary data.</text>
</comment>
<feature type="region of interest" description="Disordered" evidence="12">
    <location>
        <begin position="74"/>
        <end position="306"/>
    </location>
</feature>
<gene>
    <name evidence="9 14" type="primary">rho</name>
    <name evidence="14" type="ORF">ACFPRH_01090</name>
</gene>
<dbReference type="PANTHER" id="PTHR46425">
    <property type="entry name" value="TRANSCRIPTION TERMINATION FACTOR RHO"/>
    <property type="match status" value="1"/>
</dbReference>
<keyword evidence="7 9" id="KW-0805">Transcription regulation</keyword>
<dbReference type="Gene3D" id="3.40.50.300">
    <property type="entry name" value="P-loop containing nucleotide triphosphate hydrolases"/>
    <property type="match status" value="1"/>
</dbReference>
<dbReference type="InterPro" id="IPR011129">
    <property type="entry name" value="CSD"/>
</dbReference>
<evidence type="ECO:0000256" key="4">
    <source>
        <dbReference type="ARBA" id="ARBA00022806"/>
    </source>
</evidence>
<protein>
    <recommendedName>
        <fullName evidence="9 10">Transcription termination factor Rho</fullName>
        <ecNumber evidence="9 10">3.6.4.-</ecNumber>
    </recommendedName>
    <alternativeName>
        <fullName evidence="9">ATP-dependent helicase Rho</fullName>
    </alternativeName>
</protein>
<dbReference type="InterPro" id="IPR003593">
    <property type="entry name" value="AAA+_ATPase"/>
</dbReference>
<keyword evidence="4 9" id="KW-0347">Helicase</keyword>
<keyword evidence="2 9" id="KW-0547">Nucleotide-binding</keyword>
<feature type="compositionally biased region" description="Basic and acidic residues" evidence="12">
    <location>
        <begin position="198"/>
        <end position="248"/>
    </location>
</feature>
<dbReference type="InterPro" id="IPR036269">
    <property type="entry name" value="Rho_N_sf"/>
</dbReference>
<evidence type="ECO:0000259" key="13">
    <source>
        <dbReference type="PROSITE" id="PS51856"/>
    </source>
</evidence>
<organism evidence="14 15">
    <name type="scientific">Streptomyces amakusaensis</name>
    <dbReference type="NCBI Taxonomy" id="67271"/>
    <lineage>
        <taxon>Bacteria</taxon>
        <taxon>Bacillati</taxon>
        <taxon>Actinomycetota</taxon>
        <taxon>Actinomycetes</taxon>
        <taxon>Kitasatosporales</taxon>
        <taxon>Streptomycetaceae</taxon>
        <taxon>Streptomyces</taxon>
    </lineage>
</organism>
<feature type="compositionally biased region" description="Low complexity" evidence="12">
    <location>
        <begin position="114"/>
        <end position="132"/>
    </location>
</feature>
<dbReference type="CDD" id="cd04459">
    <property type="entry name" value="Rho_CSD"/>
    <property type="match status" value="1"/>
</dbReference>
<proteinExistence type="inferred from homology"/>
<evidence type="ECO:0000256" key="5">
    <source>
        <dbReference type="ARBA" id="ARBA00022840"/>
    </source>
</evidence>
<dbReference type="Gene3D" id="2.40.50.140">
    <property type="entry name" value="Nucleic acid-binding proteins"/>
    <property type="match status" value="1"/>
</dbReference>
<dbReference type="RefSeq" id="WP_344472416.1">
    <property type="nucleotide sequence ID" value="NZ_BAAASB010000002.1"/>
</dbReference>
<keyword evidence="3 9" id="KW-0378">Hydrolase</keyword>
<feature type="binding site" evidence="9">
    <location>
        <position position="477"/>
    </location>
    <ligand>
        <name>ATP</name>
        <dbReference type="ChEBI" id="CHEBI:30616"/>
    </ligand>
</feature>
<dbReference type="Proteomes" id="UP001596160">
    <property type="component" value="Unassembled WGS sequence"/>
</dbReference>
<evidence type="ECO:0000256" key="7">
    <source>
        <dbReference type="ARBA" id="ARBA00023015"/>
    </source>
</evidence>
<evidence type="ECO:0000256" key="11">
    <source>
        <dbReference type="PROSITE-ProRule" id="PRU01203"/>
    </source>
</evidence>
<dbReference type="SUPFAM" id="SSF50249">
    <property type="entry name" value="Nucleic acid-binding proteins"/>
    <property type="match status" value="1"/>
</dbReference>
<dbReference type="EC" id="3.6.4.-" evidence="9 10"/>
<keyword evidence="8 9" id="KW-0804">Transcription</keyword>
<feature type="compositionally biased region" description="Low complexity" evidence="12">
    <location>
        <begin position="18"/>
        <end position="30"/>
    </location>
</feature>
<feature type="region of interest" description="Disordered" evidence="12">
    <location>
        <begin position="1"/>
        <end position="38"/>
    </location>
</feature>
<feature type="compositionally biased region" description="Basic residues" evidence="12">
    <location>
        <begin position="284"/>
        <end position="297"/>
    </location>
</feature>
<dbReference type="InterPro" id="IPR027417">
    <property type="entry name" value="P-loop_NTPase"/>
</dbReference>
<dbReference type="CDD" id="cd01128">
    <property type="entry name" value="rho_factor_C"/>
    <property type="match status" value="1"/>
</dbReference>
<feature type="compositionally biased region" description="Low complexity" evidence="12">
    <location>
        <begin position="82"/>
        <end position="95"/>
    </location>
</feature>
<evidence type="ECO:0000256" key="9">
    <source>
        <dbReference type="HAMAP-Rule" id="MF_01884"/>
    </source>
</evidence>
<evidence type="ECO:0000256" key="2">
    <source>
        <dbReference type="ARBA" id="ARBA00022741"/>
    </source>
</evidence>
<sequence>MSDTTDLMGASADSSVDTSAPAAGAASGTTARRRRSGTGLEGMVLAELQQVASGLGIRGTARMRKSQLIEVIKEAQAGGGTSTAKAATAGAAAKTAEAETKPKRRTAAKARTSEAPAAEPAPAAEKAAAQQQIDIPGQPASDDQPAGERRRRRATAQAGSPEVQAEARTEAAVDVKEKAEAQPDAKAETAGSASGQDGEGRRDRGQRGDRRERQRDRGERGDRERGERDRGDRGDRDRGGDRRGKGDDQQQGGQRQQQGGQRQQQSSGVSQQQLDDDDFEGGRRGRRGRYRDRRGRRGGREEFVSNEPQVADDDVLIPVAGILDILDNYAFIRTSGYLPGPNDVYVSLAQVRKNGLRKGDHVTGAVRQPKDGERREKFNALVRLDSANGMAAESGRGRPEFNKLTPLYPQDRLRLETDPGVLTTRIIDLVSPIGKGQRGLIVAPPKTGKTMILQAIANAITVNSPECHLMVVLVDERPEEVTDMQRSVKGEVISSTFDRPAEDHTTVAELAIERAKRLVELGHDVVVLLDSITRLGRAYNLAAPASGRILSGGVDSTALYPPKRFFGAARNIEDGGSLTILATALVDTGSRMDEVIFEEFKGTGNMELKLDRKLSDKRIFPAVDVDASSTRKEEILLGADELAIVWKLRRVLHALDQQQAIELLLDKMKQTKSNAEFLLQIQKTTPSGSND</sequence>
<dbReference type="InterPro" id="IPR011113">
    <property type="entry name" value="Rho_RNA-bd"/>
</dbReference>
<comment type="similarity">
    <text evidence="9 11">Belongs to the Rho family.</text>
</comment>
<dbReference type="PANTHER" id="PTHR46425:SF1">
    <property type="entry name" value="TRANSCRIPTION TERMINATION FACTOR RHO"/>
    <property type="match status" value="1"/>
</dbReference>
<dbReference type="Pfam" id="PF00006">
    <property type="entry name" value="ATP-synt_ab"/>
    <property type="match status" value="1"/>
</dbReference>
<keyword evidence="5 9" id="KW-0067">ATP-binding</keyword>
<dbReference type="SMART" id="SM00382">
    <property type="entry name" value="AAA"/>
    <property type="match status" value="1"/>
</dbReference>
<dbReference type="InterPro" id="IPR012340">
    <property type="entry name" value="NA-bd_OB-fold"/>
</dbReference>
<dbReference type="EMBL" id="JBHSKP010000001">
    <property type="protein sequence ID" value="MFC5150325.1"/>
    <property type="molecule type" value="Genomic_DNA"/>
</dbReference>
<feature type="binding site" evidence="9">
    <location>
        <begin position="446"/>
        <end position="451"/>
    </location>
    <ligand>
        <name>ATP</name>
        <dbReference type="ChEBI" id="CHEBI:30616"/>
    </ligand>
</feature>
<comment type="subunit">
    <text evidence="9">Homohexamer. The homohexamer assembles into an open ring structure.</text>
</comment>
<evidence type="ECO:0000256" key="1">
    <source>
        <dbReference type="ARBA" id="ARBA00022472"/>
    </source>
</evidence>
<keyword evidence="6 9" id="KW-0694">RNA-binding</keyword>
<dbReference type="PROSITE" id="PS51856">
    <property type="entry name" value="RHO_RNA_BD"/>
    <property type="match status" value="1"/>
</dbReference>
<dbReference type="HAMAP" id="MF_01884">
    <property type="entry name" value="Rho"/>
    <property type="match status" value="1"/>
</dbReference>
<comment type="caution">
    <text evidence="9">Lacks conserved residue(s) required for the propagation of feature annotation.</text>
</comment>
<evidence type="ECO:0000256" key="3">
    <source>
        <dbReference type="ARBA" id="ARBA00022801"/>
    </source>
</evidence>
<reference evidence="15" key="1">
    <citation type="journal article" date="2019" name="Int. J. Syst. Evol. Microbiol.">
        <title>The Global Catalogue of Microorganisms (GCM) 10K type strain sequencing project: providing services to taxonomists for standard genome sequencing and annotation.</title>
        <authorList>
            <consortium name="The Broad Institute Genomics Platform"/>
            <consortium name="The Broad Institute Genome Sequencing Center for Infectious Disease"/>
            <person name="Wu L."/>
            <person name="Ma J."/>
        </authorList>
    </citation>
    <scope>NUCLEOTIDE SEQUENCE [LARGE SCALE GENOMIC DNA]</scope>
    <source>
        <strain evidence="15">PCU 266</strain>
    </source>
</reference>
<dbReference type="SMART" id="SM00357">
    <property type="entry name" value="CSP"/>
    <property type="match status" value="1"/>
</dbReference>
<dbReference type="NCBIfam" id="NF006886">
    <property type="entry name" value="PRK09376.1"/>
    <property type="match status" value="1"/>
</dbReference>
<dbReference type="Pfam" id="PF07498">
    <property type="entry name" value="Rho_N"/>
    <property type="match status" value="1"/>
</dbReference>
<feature type="domain" description="Rho RNA-BD" evidence="13">
    <location>
        <begin position="316"/>
        <end position="391"/>
    </location>
</feature>